<accession>F9WEI5</accession>
<dbReference type="AlphaFoldDB" id="F9WEI5"/>
<organism evidence="1 2">
    <name type="scientific">Trypanosoma congolense (strain IL3000)</name>
    <dbReference type="NCBI Taxonomy" id="1068625"/>
    <lineage>
        <taxon>Eukaryota</taxon>
        <taxon>Discoba</taxon>
        <taxon>Euglenozoa</taxon>
        <taxon>Kinetoplastea</taxon>
        <taxon>Metakinetoplastina</taxon>
        <taxon>Trypanosomatida</taxon>
        <taxon>Trypanosomatidae</taxon>
        <taxon>Trypanosoma</taxon>
        <taxon>Nannomonas</taxon>
    </lineage>
</organism>
<evidence type="ECO:0000313" key="2">
    <source>
        <dbReference type="Proteomes" id="UP000000702"/>
    </source>
</evidence>
<dbReference type="VEuPathDB" id="TriTrypDB:TcIL3000_0_07090"/>
<keyword evidence="2" id="KW-1185">Reference proteome</keyword>
<comment type="caution">
    <text evidence="1">The sequence shown here is derived from an EMBL/GenBank/DDBJ whole genome shotgun (WGS) entry which is preliminary data.</text>
</comment>
<protein>
    <submittedName>
        <fullName evidence="1">WGS project CAEQ00000000 data, annotated contig 271</fullName>
    </submittedName>
</protein>
<dbReference type="Proteomes" id="UP000000702">
    <property type="component" value="Unassembled WGS sequence"/>
</dbReference>
<name>F9WEI5_TRYCI</name>
<gene>
    <name evidence="1" type="ORF">TCIL3000_0_07090</name>
</gene>
<proteinExistence type="predicted"/>
<dbReference type="OMA" id="KIMRHED"/>
<dbReference type="EMBL" id="CAEQ01002016">
    <property type="protein sequence ID" value="CCD15695.1"/>
    <property type="molecule type" value="Genomic_DNA"/>
</dbReference>
<reference evidence="1 2" key="2">
    <citation type="journal article" date="2012" name="Proc. Natl. Acad. Sci. U.S.A.">
        <title>Antigenic diversity is generated by distinct evolutionary mechanisms in African trypanosome species.</title>
        <authorList>
            <person name="Jackson A.P."/>
            <person name="Berry A."/>
            <person name="Aslett M."/>
            <person name="Allison H.C."/>
            <person name="Burton P."/>
            <person name="Vavrova-Anderson J."/>
            <person name="Brown R."/>
            <person name="Browne H."/>
            <person name="Corton N."/>
            <person name="Hauser H."/>
            <person name="Gamble J."/>
            <person name="Gilderthorp R."/>
            <person name="Marcello L."/>
            <person name="McQuillan J."/>
            <person name="Otto T.D."/>
            <person name="Quail M.A."/>
            <person name="Sanders M.J."/>
            <person name="van Tonder A."/>
            <person name="Ginger M.L."/>
            <person name="Field M.C."/>
            <person name="Barry J.D."/>
            <person name="Hertz-Fowler C."/>
            <person name="Berriman M."/>
        </authorList>
    </citation>
    <scope>NUCLEOTIDE SEQUENCE [LARGE SCALE GENOMIC DNA]</scope>
    <source>
        <strain evidence="1 2">IL3000</strain>
    </source>
</reference>
<sequence length="318" mass="35222">MDNLHSVVRDVLVFHPHTIRNYGAASAVSSHGGNKRLIFMSEAAESLVTELIRVLSRGLHGEVELLTVLETLRLVPRKIMRHEDESSPLREALYRLRFSEQLIYAVRSLFTRSGAAVRSRALLRLMLNQGVLLAALELIGQWSAVELRAFYVDPRVSVLCNMEGPLWDAFLGACAPIGGVMLEQIVAGVCVGTSAVTFQMMLLPPAARRTTVGRLLPPNEGIRARNNVVLGSEGALEAERGIGVREFTTPTAYLSEGQMPVRTTEMPTIPDLNYVMSTLEEAEFILITQWRELATSLSEQEALIFEMLDAQQTSTLYI</sequence>
<reference evidence="2" key="1">
    <citation type="submission" date="2011-07" db="EMBL/GenBank/DDBJ databases">
        <title>Divergent evolution of antigenic variation in African trypanosomes.</title>
        <authorList>
            <person name="Jackson A.P."/>
            <person name="Berry A."/>
            <person name="Allison H.C."/>
            <person name="Burton P."/>
            <person name="Anderson J."/>
            <person name="Aslett M."/>
            <person name="Brown R."/>
            <person name="Corton N."/>
            <person name="Harris D."/>
            <person name="Hauser H."/>
            <person name="Gamble J."/>
            <person name="Gilderthorp R."/>
            <person name="McQuillan J."/>
            <person name="Quail M.A."/>
            <person name="Sanders M."/>
            <person name="Van Tonder A."/>
            <person name="Ginger M.L."/>
            <person name="Donelson J.E."/>
            <person name="Field M.C."/>
            <person name="Barry J.D."/>
            <person name="Berriman M."/>
            <person name="Hertz-Fowler C."/>
        </authorList>
    </citation>
    <scope>NUCLEOTIDE SEQUENCE [LARGE SCALE GENOMIC DNA]</scope>
    <source>
        <strain evidence="2">IL3000</strain>
    </source>
</reference>
<evidence type="ECO:0000313" key="1">
    <source>
        <dbReference type="EMBL" id="CCD15695.1"/>
    </source>
</evidence>